<dbReference type="InterPro" id="IPR036291">
    <property type="entry name" value="NAD(P)-bd_dom_sf"/>
</dbReference>
<keyword evidence="4" id="KW-0597">Phosphoprotein</keyword>
<dbReference type="Gene3D" id="3.40.47.10">
    <property type="match status" value="1"/>
</dbReference>
<sequence length="2116" mass="232108">MGCAHSCVRWSSNVDSQVSPLFESSLLRLSSRERQLEGFEQETASADGNVIAIVGIGCRTPGADNIKQFWQLLVNGECHLTEVPANRWNASAFLDPDPAAPCKAFVQRGGFMEDPYGFDNSLYGINDFEAASMDPQQCLLLECTTMALLDAGITRAQLSGSNTGVFIGSMNSDSQEVLPAHSSTIDNYTASSISTSILSGRLSYVFNLLGPCMVIDTACSSSLVAIHQARVAILNGDCDMAICGGVNSMTNPDMFIQLTKARMLSPTGVCRAFSDKADGYTRGEGCGVIILKRLKDAVRDGDKIWATLYTGTNQDGHTVSPMTAPSGGQQKKLLQSVYHRFGINVDKVDYVEAHGTGTAAGDPVEVNALGEFFSETSKPRDRYIGSVKTNIGHTESAAGILGLIKVVLMIDNEVIVPSLHCDTVNPKIDLAKLKFSIPKEPIQWSRPDKIAACNSFGFGGSNCHAVVMASKQSPVDENRRRKSCIVCFSASTRKSLVASMEDIQSDEEVEGLNVLDVAYTSTVRRDHYPYRVAFVVEDMQDLLSAVNDKLTTDIPAPQLEQPGVVFVFCGMGTAWQGMCTELMRDSTVFRNTMEELDKILSFHVEWSLIKRLQNEEDPTKDPLLGPIAIFACQVALAAVWQSLGIKPSCVLGQSVGEVAAAYTAGCLSLADAVKVIYRRTELLAQVTGGSMVIVQHVGVEEVRKALKGLREKASISLEYSPTSCAVSADATSMASVKHHLTTKLKPHHATMHLIDLNVAVAYHSEHVNPCAEKLEAALTTLPATAPKSAFISSVTGSAVKSPVDAKYWVDNMRKPVLFSSAVKCATEGRKPSNTILLEIGPKPVLRAHLKDLFPGEQWTSLASLSKQPEMKMFHQAVVTLYERGVDLHWKNLQTEGRKITDIPRYVFDKKYLRGISEADLLLKSGCDLYHKKHLYAFPIRDTRTSFKLLLSPLTIPSIYDHIISGKVVVPGVFYAETGFAIASYIGTSPSVAVSVKFEQALSVKKEEVVNFDVYFESNQENPQFWQSPLVVKKDGRRLATIQLTQIQPGRPETVSIEGIRSRCQEKVSKNRIYAGLRRSGFQYGQSFLLLEDGYSGSSECLVPLKLNDVVLKEMHGTTIHPSILDSLLQSSQVIVDKRGSSVGDVLPKSLGKLVVHRAMEPVMLIHTRSKSMTSKTFVYDSRLLSLNGDVIGELDDFVVQALAPQDEILSLPMLTTEWKKVLPMLQEKDLSVSEIQIDGQIFITGSDLKNGSKGHTIVRYDSNAELSTLSGDISKALTSNGKTTSVLLVYSGERVENEDGTQVQLHIVNMCCLIQTVLNTLNELSLTIPFYFCTFNAWPSATEDGVQHTVSPAATALWGLLRTVLQECVYPHITAVEMHLPLETMKRDSIWTIFAHLMSRQEVLDYPEVMLTTEGLYVNQVLQAPPHALDSPTRSDRATSGTQLGPNTVILSTDPFKVSDLLAIQPQENVKQANGQAVKIKVDAIAQPSENLMQMKVSSHCMFPERTDSPNAYVVMALEVVGKATSGQAKDVASVFPVPAGAEVTVPVETVLPAAGIPDYQAGDASKLVLTWDLLSHISSQHVTVLSGSNSNDFATLQKIVLTSFDERSNNDVNIVSFEDLPNTLVLMETVLSLVYIDSQVMTVIAKNWKTPQRLVTCGSLISQEALSYMHCSLPEVEICLLETQEVFQPVLLKKTVPKIRQWIDSNRKLMPEVTKALHAAENVTCREDSKNAFQFKALKLENLRVKEERQWLFRNDSIYIVVGGLTGLGWICVEFMAQNHAGCIAIINRRAASPEQTAQMEKLGRTKSCCIQAFQADIASLQSVSDVLKQIANKLPQYQLRGVFTGAAVVEDGFFPNMQRSAFEKVLSPKVKGAWNLHQLTKKQHLDYFVMHSSAAAYLGNLGQANYGAGNAFLDGLAHYRRQQGLAGQTINWGPLNTGLLDDQDEIRQRLEAMGFPVATRQEITETLGTILRFNWTQSAPIKIIPELYGKRIHGTGVRSLAMRLEKLISSPPGHDSQTPDVLESIGKIKLLEPAERQQAYETYVRDLASRVLSMEAGRITQDASLLELGLDSVTGMMMISQIQRDTSYKIAAMDVLSAEATVVSVAKTLSEYQS</sequence>
<evidence type="ECO:0000256" key="3">
    <source>
        <dbReference type="ARBA" id="ARBA00022450"/>
    </source>
</evidence>
<dbReference type="EMBL" id="JACVVK020000003">
    <property type="protein sequence ID" value="KAK7508063.1"/>
    <property type="molecule type" value="Genomic_DNA"/>
</dbReference>
<dbReference type="InterPro" id="IPR020841">
    <property type="entry name" value="PKS_Beta-ketoAc_synthase_dom"/>
</dbReference>
<dbReference type="InterPro" id="IPR049551">
    <property type="entry name" value="PKS_DH_C"/>
</dbReference>
<evidence type="ECO:0000259" key="11">
    <source>
        <dbReference type="PROSITE" id="PS52019"/>
    </source>
</evidence>
<feature type="domain" description="Ketosynthase family 3 (KS3)" evidence="10">
    <location>
        <begin position="48"/>
        <end position="469"/>
    </location>
</feature>
<accession>A0ABD0M998</accession>
<dbReference type="Pfam" id="PF00109">
    <property type="entry name" value="ketoacyl-synt"/>
    <property type="match status" value="1"/>
</dbReference>
<keyword evidence="3" id="KW-0596">Phosphopantetheine</keyword>
<dbReference type="InterPro" id="IPR050091">
    <property type="entry name" value="PKS_NRPS_Biosynth_Enz"/>
</dbReference>
<dbReference type="Pfam" id="PF00550">
    <property type="entry name" value="PP-binding"/>
    <property type="match status" value="1"/>
</dbReference>
<dbReference type="InterPro" id="IPR020806">
    <property type="entry name" value="PKS_PP-bd"/>
</dbReference>
<dbReference type="SUPFAM" id="SSF53901">
    <property type="entry name" value="Thiolase-like"/>
    <property type="match status" value="1"/>
</dbReference>
<dbReference type="Pfam" id="PF14765">
    <property type="entry name" value="PS-DH"/>
    <property type="match status" value="1"/>
</dbReference>
<evidence type="ECO:0000313" key="12">
    <source>
        <dbReference type="EMBL" id="KAK7508063.1"/>
    </source>
</evidence>
<dbReference type="PANTHER" id="PTHR43775">
    <property type="entry name" value="FATTY ACID SYNTHASE"/>
    <property type="match status" value="1"/>
</dbReference>
<dbReference type="Gene3D" id="3.10.129.110">
    <property type="entry name" value="Polyketide synthase dehydratase"/>
    <property type="match status" value="1"/>
</dbReference>
<dbReference type="InterPro" id="IPR018201">
    <property type="entry name" value="Ketoacyl_synth_AS"/>
</dbReference>
<evidence type="ECO:0000256" key="7">
    <source>
        <dbReference type="PROSITE-ProRule" id="PRU01363"/>
    </source>
</evidence>
<dbReference type="InterPro" id="IPR001227">
    <property type="entry name" value="Ac_transferase_dom_sf"/>
</dbReference>
<organism evidence="12 13">
    <name type="scientific">Batillaria attramentaria</name>
    <dbReference type="NCBI Taxonomy" id="370345"/>
    <lineage>
        <taxon>Eukaryota</taxon>
        <taxon>Metazoa</taxon>
        <taxon>Spiralia</taxon>
        <taxon>Lophotrochozoa</taxon>
        <taxon>Mollusca</taxon>
        <taxon>Gastropoda</taxon>
        <taxon>Caenogastropoda</taxon>
        <taxon>Sorbeoconcha</taxon>
        <taxon>Cerithioidea</taxon>
        <taxon>Batillariidae</taxon>
        <taxon>Batillaria</taxon>
    </lineage>
</organism>
<dbReference type="PROSITE" id="PS52004">
    <property type="entry name" value="KS3_2"/>
    <property type="match status" value="1"/>
</dbReference>
<feature type="domain" description="PKS/mFAS DH" evidence="11">
    <location>
        <begin position="930"/>
        <end position="1208"/>
    </location>
</feature>
<dbReference type="InterPro" id="IPR016035">
    <property type="entry name" value="Acyl_Trfase/lysoPLipase"/>
</dbReference>
<evidence type="ECO:0000256" key="5">
    <source>
        <dbReference type="ARBA" id="ARBA00022679"/>
    </source>
</evidence>
<dbReference type="InterPro" id="IPR009081">
    <property type="entry name" value="PP-bd_ACP"/>
</dbReference>
<dbReference type="PROSITE" id="PS52019">
    <property type="entry name" value="PKS_MFAS_DH"/>
    <property type="match status" value="1"/>
</dbReference>
<dbReference type="CDD" id="cd00833">
    <property type="entry name" value="PKS"/>
    <property type="match status" value="1"/>
</dbReference>
<gene>
    <name evidence="12" type="ORF">BaRGS_00001028</name>
</gene>
<evidence type="ECO:0000256" key="1">
    <source>
        <dbReference type="ARBA" id="ARBA00012873"/>
    </source>
</evidence>
<feature type="active site" description="Proton acceptor; for dehydratase activity" evidence="7">
    <location>
        <position position="961"/>
    </location>
</feature>
<keyword evidence="13" id="KW-1185">Reference proteome</keyword>
<dbReference type="Gene3D" id="3.30.70.3290">
    <property type="match status" value="1"/>
</dbReference>
<dbReference type="EC" id="2.3.1.85" evidence="1"/>
<dbReference type="SMART" id="SM00827">
    <property type="entry name" value="PKS_AT"/>
    <property type="match status" value="1"/>
</dbReference>
<dbReference type="InterPro" id="IPR016039">
    <property type="entry name" value="Thiolase-like"/>
</dbReference>
<dbReference type="PROSITE" id="PS00012">
    <property type="entry name" value="PHOSPHOPANTETHEINE"/>
    <property type="match status" value="1"/>
</dbReference>
<dbReference type="InterPro" id="IPR014043">
    <property type="entry name" value="Acyl_transferase_dom"/>
</dbReference>
<evidence type="ECO:0000259" key="10">
    <source>
        <dbReference type="PROSITE" id="PS52004"/>
    </source>
</evidence>
<comment type="catalytic activity">
    <reaction evidence="6">
        <text>acetyl-CoA + n malonyl-CoA + 2n NADPH + 2n H(+) = a long-chain fatty acid + (n+1) CoA + n CO2 + 2n NADP(+).</text>
        <dbReference type="EC" id="2.3.1.85"/>
    </reaction>
</comment>
<comment type="caution">
    <text evidence="12">The sequence shown here is derived from an EMBL/GenBank/DDBJ whole genome shotgun (WGS) entry which is preliminary data.</text>
</comment>
<dbReference type="Gene3D" id="3.40.50.720">
    <property type="entry name" value="NAD(P)-binding Rossmann-like Domain"/>
    <property type="match status" value="2"/>
</dbReference>
<dbReference type="InterPro" id="IPR013968">
    <property type="entry name" value="PKS_KR"/>
</dbReference>
<dbReference type="Proteomes" id="UP001519460">
    <property type="component" value="Unassembled WGS sequence"/>
</dbReference>
<dbReference type="PROSITE" id="PS00606">
    <property type="entry name" value="KS3_1"/>
    <property type="match status" value="1"/>
</dbReference>
<feature type="active site" description="Proton donor; for dehydratase activity" evidence="7">
    <location>
        <position position="1125"/>
    </location>
</feature>
<evidence type="ECO:0000256" key="4">
    <source>
        <dbReference type="ARBA" id="ARBA00022553"/>
    </source>
</evidence>
<keyword evidence="5" id="KW-0808">Transferase</keyword>
<name>A0ABD0M998_9CAEN</name>
<evidence type="ECO:0000256" key="6">
    <source>
        <dbReference type="ARBA" id="ARBA00044883"/>
    </source>
</evidence>
<dbReference type="InterPro" id="IPR057326">
    <property type="entry name" value="KR_dom"/>
</dbReference>
<dbReference type="SUPFAM" id="SSF47336">
    <property type="entry name" value="ACP-like"/>
    <property type="match status" value="1"/>
</dbReference>
<dbReference type="PANTHER" id="PTHR43775:SF37">
    <property type="entry name" value="SI:DKEY-61P9.11"/>
    <property type="match status" value="1"/>
</dbReference>
<dbReference type="SMART" id="SM00825">
    <property type="entry name" value="PKS_KS"/>
    <property type="match status" value="1"/>
</dbReference>
<evidence type="ECO:0000256" key="2">
    <source>
        <dbReference type="ARBA" id="ARBA00018769"/>
    </source>
</evidence>
<dbReference type="SMART" id="SM00822">
    <property type="entry name" value="PKS_KR"/>
    <property type="match status" value="1"/>
</dbReference>
<dbReference type="InterPro" id="IPR014031">
    <property type="entry name" value="Ketoacyl_synth_C"/>
</dbReference>
<feature type="region of interest" description="Disordered" evidence="8">
    <location>
        <begin position="1427"/>
        <end position="1446"/>
    </location>
</feature>
<dbReference type="Gene3D" id="1.10.1200.10">
    <property type="entry name" value="ACP-like"/>
    <property type="match status" value="1"/>
</dbReference>
<evidence type="ECO:0000256" key="8">
    <source>
        <dbReference type="SAM" id="MobiDB-lite"/>
    </source>
</evidence>
<dbReference type="SUPFAM" id="SSF51735">
    <property type="entry name" value="NAD(P)-binding Rossmann-fold domains"/>
    <property type="match status" value="1"/>
</dbReference>
<proteinExistence type="predicted"/>
<dbReference type="Pfam" id="PF08659">
    <property type="entry name" value="KR"/>
    <property type="match status" value="1"/>
</dbReference>
<dbReference type="SMART" id="SM00823">
    <property type="entry name" value="PKS_PP"/>
    <property type="match status" value="1"/>
</dbReference>
<dbReference type="InterPro" id="IPR006162">
    <property type="entry name" value="Ppantetheine_attach_site"/>
</dbReference>
<feature type="region of interest" description="C-terminal hotdog fold" evidence="7">
    <location>
        <begin position="1064"/>
        <end position="1208"/>
    </location>
</feature>
<dbReference type="GO" id="GO:0044550">
    <property type="term" value="P:secondary metabolite biosynthetic process"/>
    <property type="evidence" value="ECO:0007669"/>
    <property type="project" value="UniProtKB-ARBA"/>
</dbReference>
<dbReference type="InterPro" id="IPR032821">
    <property type="entry name" value="PKS_assoc"/>
</dbReference>
<feature type="region of interest" description="N-terminal hotdog fold" evidence="7">
    <location>
        <begin position="930"/>
        <end position="1050"/>
    </location>
</feature>
<dbReference type="Pfam" id="PF02801">
    <property type="entry name" value="Ketoacyl-synt_C"/>
    <property type="match status" value="1"/>
</dbReference>
<feature type="domain" description="Carrier" evidence="9">
    <location>
        <begin position="2040"/>
        <end position="2115"/>
    </location>
</feature>
<evidence type="ECO:0000313" key="13">
    <source>
        <dbReference type="Proteomes" id="UP001519460"/>
    </source>
</evidence>
<dbReference type="GO" id="GO:0004312">
    <property type="term" value="F:fatty acid synthase activity"/>
    <property type="evidence" value="ECO:0007669"/>
    <property type="project" value="UniProtKB-EC"/>
</dbReference>
<dbReference type="Pfam" id="PF00698">
    <property type="entry name" value="Acyl_transf_1"/>
    <property type="match status" value="1"/>
</dbReference>
<dbReference type="SUPFAM" id="SSF52151">
    <property type="entry name" value="FabD/lysophospholipase-like"/>
    <property type="match status" value="1"/>
</dbReference>
<dbReference type="InterPro" id="IPR014030">
    <property type="entry name" value="Ketoacyl_synth_N"/>
</dbReference>
<dbReference type="InterPro" id="IPR049900">
    <property type="entry name" value="PKS_mFAS_DH"/>
</dbReference>
<dbReference type="InterPro" id="IPR042104">
    <property type="entry name" value="PKS_dehydratase_sf"/>
</dbReference>
<dbReference type="InterPro" id="IPR036736">
    <property type="entry name" value="ACP-like_sf"/>
</dbReference>
<reference evidence="12 13" key="1">
    <citation type="journal article" date="2023" name="Sci. Data">
        <title>Genome assembly of the Korean intertidal mud-creeper Batillaria attramentaria.</title>
        <authorList>
            <person name="Patra A.K."/>
            <person name="Ho P.T."/>
            <person name="Jun S."/>
            <person name="Lee S.J."/>
            <person name="Kim Y."/>
            <person name="Won Y.J."/>
        </authorList>
    </citation>
    <scope>NUCLEOTIDE SEQUENCE [LARGE SCALE GENOMIC DNA]</scope>
    <source>
        <strain evidence="12">Wonlab-2016</strain>
    </source>
</reference>
<dbReference type="Pfam" id="PF16197">
    <property type="entry name" value="KAsynt_C_assoc"/>
    <property type="match status" value="1"/>
</dbReference>
<dbReference type="PROSITE" id="PS50075">
    <property type="entry name" value="CARRIER"/>
    <property type="match status" value="1"/>
</dbReference>
<protein>
    <recommendedName>
        <fullName evidence="2">Fatty acid synthase</fullName>
        <ecNumber evidence="1">2.3.1.85</ecNumber>
    </recommendedName>
</protein>
<evidence type="ECO:0000259" key="9">
    <source>
        <dbReference type="PROSITE" id="PS50075"/>
    </source>
</evidence>
<dbReference type="Gene3D" id="3.40.366.10">
    <property type="entry name" value="Malonyl-Coenzyme A Acyl Carrier Protein, domain 2"/>
    <property type="match status" value="1"/>
</dbReference>